<organism evidence="2">
    <name type="scientific">Desulfofervidus auxilii</name>
    <dbReference type="NCBI Taxonomy" id="1621989"/>
    <lineage>
        <taxon>Bacteria</taxon>
        <taxon>Pseudomonadati</taxon>
        <taxon>Thermodesulfobacteriota</taxon>
        <taxon>Candidatus Desulfofervidia</taxon>
        <taxon>Candidatus Desulfofervidales</taxon>
        <taxon>Candidatus Desulfofervidaceae</taxon>
        <taxon>Candidatus Desulfofervidus</taxon>
    </lineage>
</organism>
<dbReference type="EMBL" id="DRKW01000175">
    <property type="protein sequence ID" value="HEB74175.1"/>
    <property type="molecule type" value="Genomic_DNA"/>
</dbReference>
<protein>
    <submittedName>
        <fullName evidence="2">Uncharacterized protein</fullName>
    </submittedName>
</protein>
<keyword evidence="1" id="KW-0812">Transmembrane</keyword>
<sequence length="1018" mass="117476">MNTSLKGAYYFIIILLTFLFIASPTICEDNEDNKVIISYPTKEGIYYTESQPNIFQLKKDGNYEVLAYISPVTEKKERIFNAHEVDLTNVLKKEGPSLKTEITNDGFLILNRPKEDHLGKDKAKFEIPLPEQGISIEEYPIFQISYQELNPLSPVGMGIRFHLDTDGDGKIDTTAFAKAPEAISGKLVKSIDFSKVDFVPKSYSYILYRKLGIKMDEKWRYVQDGKNVVIQRRFYEDLKEVPLIKLFFDKRYKVNRINFLVDFNNNEIPDAIIEFERTIHKSFSKGELQGIEINLLGSVRRLFPEKKDVFLTEIFIFVEGNKNSILKQMPLKRLGFYQRGIKEVEGELLLVEADLKEEEQQKYLTIDLSEIEKENIYLAKIKRADLVLEFSGDVPSGMVFKKMVFCDVVEEETPLVLNAIKWFVRKLGIQTDASEEIILIPEIRFWEDFSMLPENIKGWSIGSVNPSNIYIETANGGLKLSYESENSPTLILEKDIDIIIDENTYFRCDYQGKGIAAYLSLKWWDKGNEQEERFALSSNIPVKIDKLKDKKIEKISLILSPLNGSLGSFGKYEKSWDIKLKSIIFFRLIPMQLDEFLNTYIINPSEAPTPPLFDQPSLPSREILFWKKKNTANMLWHAFSSFPLDMTLRCPVNKKIKDISFLSFEYGIHPLLLKLNPHWLKVIIDIGGRDKTERIVLNPYLDKSEAWINLPLGENLRMIKNIDFNIHIERIPAFKSYLFEIRDVYVSKTYIASLITRLLGKGILAKIDNHEIKAQDILGILCKDHSAKDNFLNGGAWVNLGEFFFSEGEHEVEFTEHKYLKIDALLLKGETPISVALMPSGTSKEPLSQKLLGLGLRTIFLGFILFCLYLVYYFRHLYLPLWNKFDKVWSFVPIWTKVIIFPILGICLYLLGLTRKVGQGENYLFTFGGIFLVLGYHYLSLLLKPWWLKHHERVGNFIYRSSGSIYIIGFIITLIIAAFFLVFGIEPIAEQVSIIGYYLLVVGVIKEFLAFKKSTSNY</sequence>
<evidence type="ECO:0000313" key="2">
    <source>
        <dbReference type="EMBL" id="HEB74175.1"/>
    </source>
</evidence>
<feature type="transmembrane region" description="Helical" evidence="1">
    <location>
        <begin position="894"/>
        <end position="911"/>
    </location>
</feature>
<gene>
    <name evidence="2" type="ORF">ENJ03_03030</name>
</gene>
<name>A0A7V1I4A1_DESA2</name>
<proteinExistence type="predicted"/>
<dbReference type="Proteomes" id="UP000886268">
    <property type="component" value="Unassembled WGS sequence"/>
</dbReference>
<keyword evidence="1" id="KW-1133">Transmembrane helix</keyword>
<feature type="transmembrane region" description="Helical" evidence="1">
    <location>
        <begin position="964"/>
        <end position="985"/>
    </location>
</feature>
<comment type="caution">
    <text evidence="2">The sequence shown here is derived from an EMBL/GenBank/DDBJ whole genome shotgun (WGS) entry which is preliminary data.</text>
</comment>
<accession>A0A7V1I4A1</accession>
<feature type="transmembrane region" description="Helical" evidence="1">
    <location>
        <begin position="851"/>
        <end position="874"/>
    </location>
</feature>
<dbReference type="AlphaFoldDB" id="A0A7V1I4A1"/>
<feature type="transmembrane region" description="Helical" evidence="1">
    <location>
        <begin position="991"/>
        <end position="1011"/>
    </location>
</feature>
<keyword evidence="1" id="KW-0472">Membrane</keyword>
<feature type="transmembrane region" description="Helical" evidence="1">
    <location>
        <begin position="923"/>
        <end position="943"/>
    </location>
</feature>
<reference evidence="2" key="1">
    <citation type="journal article" date="2020" name="mSystems">
        <title>Genome- and Community-Level Interaction Insights into Carbon Utilization and Element Cycling Functions of Hydrothermarchaeota in Hydrothermal Sediment.</title>
        <authorList>
            <person name="Zhou Z."/>
            <person name="Liu Y."/>
            <person name="Xu W."/>
            <person name="Pan J."/>
            <person name="Luo Z.H."/>
            <person name="Li M."/>
        </authorList>
    </citation>
    <scope>NUCLEOTIDE SEQUENCE [LARGE SCALE GENOMIC DNA]</scope>
    <source>
        <strain evidence="2">HyVt-45</strain>
    </source>
</reference>
<evidence type="ECO:0000256" key="1">
    <source>
        <dbReference type="SAM" id="Phobius"/>
    </source>
</evidence>